<protein>
    <submittedName>
        <fullName evidence="2">Serine/threonine protein phosphatase 1</fullName>
    </submittedName>
</protein>
<evidence type="ECO:0000259" key="1">
    <source>
        <dbReference type="Pfam" id="PF00149"/>
    </source>
</evidence>
<dbReference type="Proteomes" id="UP000183028">
    <property type="component" value="Unassembled WGS sequence"/>
</dbReference>
<dbReference type="eggNOG" id="COG0639">
    <property type="taxonomic scope" value="Bacteria"/>
</dbReference>
<dbReference type="InterPro" id="IPR050126">
    <property type="entry name" value="Ap4A_hydrolase"/>
</dbReference>
<accession>A0A1H6Q711</accession>
<dbReference type="PANTHER" id="PTHR42850">
    <property type="entry name" value="METALLOPHOSPHOESTERASE"/>
    <property type="match status" value="1"/>
</dbReference>
<feature type="domain" description="Calcineurin-like phosphoesterase" evidence="1">
    <location>
        <begin position="5"/>
        <end position="196"/>
    </location>
</feature>
<dbReference type="Gene3D" id="3.60.21.10">
    <property type="match status" value="1"/>
</dbReference>
<proteinExistence type="predicted"/>
<organism evidence="2 3">
    <name type="scientific">Sharpea azabuensis</name>
    <dbReference type="NCBI Taxonomy" id="322505"/>
    <lineage>
        <taxon>Bacteria</taxon>
        <taxon>Bacillati</taxon>
        <taxon>Bacillota</taxon>
        <taxon>Erysipelotrichia</taxon>
        <taxon>Erysipelotrichales</taxon>
        <taxon>Coprobacillaceae</taxon>
        <taxon>Sharpea</taxon>
    </lineage>
</organism>
<name>A0A1H6Q711_9FIRM</name>
<dbReference type="Pfam" id="PF00149">
    <property type="entry name" value="Metallophos"/>
    <property type="match status" value="1"/>
</dbReference>
<gene>
    <name evidence="2" type="ORF">SAMN04487834_100259</name>
</gene>
<dbReference type="PANTHER" id="PTHR42850:SF4">
    <property type="entry name" value="ZINC-DEPENDENT ENDOPOLYPHOSPHATASE"/>
    <property type="match status" value="1"/>
</dbReference>
<dbReference type="AlphaFoldDB" id="A0A1H6Q711"/>
<dbReference type="GO" id="GO:0016791">
    <property type="term" value="F:phosphatase activity"/>
    <property type="evidence" value="ECO:0007669"/>
    <property type="project" value="TreeGrafter"/>
</dbReference>
<dbReference type="GO" id="GO:0110154">
    <property type="term" value="P:RNA decapping"/>
    <property type="evidence" value="ECO:0007669"/>
    <property type="project" value="TreeGrafter"/>
</dbReference>
<dbReference type="GO" id="GO:0008803">
    <property type="term" value="F:bis(5'-nucleosyl)-tetraphosphatase (symmetrical) activity"/>
    <property type="evidence" value="ECO:0007669"/>
    <property type="project" value="TreeGrafter"/>
</dbReference>
<dbReference type="RefSeq" id="WP_074731126.1">
    <property type="nucleotide sequence ID" value="NZ_CACVTN010000011.1"/>
</dbReference>
<dbReference type="EMBL" id="FNYK01000002">
    <property type="protein sequence ID" value="SEI39548.1"/>
    <property type="molecule type" value="Genomic_DNA"/>
</dbReference>
<dbReference type="InterPro" id="IPR029052">
    <property type="entry name" value="Metallo-depent_PP-like"/>
</dbReference>
<reference evidence="3" key="1">
    <citation type="submission" date="2016-10" db="EMBL/GenBank/DDBJ databases">
        <authorList>
            <person name="Varghese N."/>
        </authorList>
    </citation>
    <scope>NUCLEOTIDE SEQUENCE [LARGE SCALE GENOMIC DNA]</scope>
    <source>
        <strain evidence="3">DSM 20406</strain>
    </source>
</reference>
<sequence length="271" mass="32022">MNKKYVISDLHGQFVLLQLLLEKINFDDSDELYVLGDIMDRGPNSIDIYYFIKSMDNIHMIKGNHEIMMRTSLMQSLKYNDLDDERNNAYRLWKQNGGYRTVDSIREYLQKDCITYSEYYDHRKQFIKELIEFIDSLPDYIEMDYQGKHYVLVHAGVDPDKPLVKDTDPELLAWIREYFYMSPCNPDYTYIFGHTPLCFINMDGSFNIWHDPDYGNKIGIDGGLAVADKGQLNCLCLTTGEEIVIPYREGQQEAIEKRVQEEEERLHIYRK</sequence>
<evidence type="ECO:0000313" key="3">
    <source>
        <dbReference type="Proteomes" id="UP000183028"/>
    </source>
</evidence>
<evidence type="ECO:0000313" key="2">
    <source>
        <dbReference type="EMBL" id="SEI39548.1"/>
    </source>
</evidence>
<dbReference type="STRING" id="322505.SAMN04487836_1609"/>
<dbReference type="GO" id="GO:0005737">
    <property type="term" value="C:cytoplasm"/>
    <property type="evidence" value="ECO:0007669"/>
    <property type="project" value="TreeGrafter"/>
</dbReference>
<dbReference type="SUPFAM" id="SSF56300">
    <property type="entry name" value="Metallo-dependent phosphatases"/>
    <property type="match status" value="1"/>
</dbReference>
<dbReference type="OrthoDB" id="9813918at2"/>
<keyword evidence="3" id="KW-1185">Reference proteome</keyword>
<dbReference type="InterPro" id="IPR004843">
    <property type="entry name" value="Calcineurin-like_PHP"/>
</dbReference>